<gene>
    <name evidence="14" type="ORF">I41_45610</name>
</gene>
<dbReference type="GO" id="GO:0046872">
    <property type="term" value="F:metal ion binding"/>
    <property type="evidence" value="ECO:0007669"/>
    <property type="project" value="UniProtKB-KW"/>
</dbReference>
<comment type="similarity">
    <text evidence="3">Belongs to the peptidase M50B family.</text>
</comment>
<comment type="subcellular location">
    <subcellularLocation>
        <location evidence="2">Membrane</location>
        <topology evidence="2">Multi-pass membrane protein</topology>
    </subcellularLocation>
</comment>
<dbReference type="RefSeq" id="WP_145435013.1">
    <property type="nucleotide sequence ID" value="NZ_CP036339.1"/>
</dbReference>
<reference evidence="14 15" key="1">
    <citation type="submission" date="2019-02" db="EMBL/GenBank/DDBJ databases">
        <title>Deep-cultivation of Planctomycetes and their phenomic and genomic characterization uncovers novel biology.</title>
        <authorList>
            <person name="Wiegand S."/>
            <person name="Jogler M."/>
            <person name="Boedeker C."/>
            <person name="Pinto D."/>
            <person name="Vollmers J."/>
            <person name="Rivas-Marin E."/>
            <person name="Kohn T."/>
            <person name="Peeters S.H."/>
            <person name="Heuer A."/>
            <person name="Rast P."/>
            <person name="Oberbeckmann S."/>
            <person name="Bunk B."/>
            <person name="Jeske O."/>
            <person name="Meyerdierks A."/>
            <person name="Storesund J.E."/>
            <person name="Kallscheuer N."/>
            <person name="Luecker S."/>
            <person name="Lage O.M."/>
            <person name="Pohl T."/>
            <person name="Merkel B.J."/>
            <person name="Hornburger P."/>
            <person name="Mueller R.-W."/>
            <person name="Bruemmer F."/>
            <person name="Labrenz M."/>
            <person name="Spormann A.M."/>
            <person name="Op den Camp H."/>
            <person name="Overmann J."/>
            <person name="Amann R."/>
            <person name="Jetten M.S.M."/>
            <person name="Mascher T."/>
            <person name="Medema M.H."/>
            <person name="Devos D.P."/>
            <person name="Kaster A.-K."/>
            <person name="Ovreas L."/>
            <person name="Rohde M."/>
            <person name="Galperin M.Y."/>
            <person name="Jogler C."/>
        </authorList>
    </citation>
    <scope>NUCLEOTIDE SEQUENCE [LARGE SCALE GENOMIC DNA]</scope>
    <source>
        <strain evidence="14 15">I41</strain>
    </source>
</reference>
<feature type="transmembrane region" description="Helical" evidence="12">
    <location>
        <begin position="209"/>
        <end position="231"/>
    </location>
</feature>
<evidence type="ECO:0000256" key="7">
    <source>
        <dbReference type="ARBA" id="ARBA00022801"/>
    </source>
</evidence>
<evidence type="ECO:0000256" key="11">
    <source>
        <dbReference type="ARBA" id="ARBA00023136"/>
    </source>
</evidence>
<evidence type="ECO:0000256" key="1">
    <source>
        <dbReference type="ARBA" id="ARBA00001947"/>
    </source>
</evidence>
<keyword evidence="10" id="KW-0482">Metalloprotease</keyword>
<dbReference type="InterPro" id="IPR008915">
    <property type="entry name" value="Peptidase_M50"/>
</dbReference>
<dbReference type="GO" id="GO:0006508">
    <property type="term" value="P:proteolysis"/>
    <property type="evidence" value="ECO:0007669"/>
    <property type="project" value="UniProtKB-KW"/>
</dbReference>
<keyword evidence="8" id="KW-0862">Zinc</keyword>
<feature type="domain" description="Peptidase M50" evidence="13">
    <location>
        <begin position="55"/>
        <end position="207"/>
    </location>
</feature>
<keyword evidence="15" id="KW-1185">Reference proteome</keyword>
<dbReference type="PANTHER" id="PTHR39188">
    <property type="entry name" value="MEMBRANE-ASSOCIATED ZINC METALLOPROTEASE M50B"/>
    <property type="match status" value="1"/>
</dbReference>
<comment type="cofactor">
    <cofactor evidence="1">
        <name>Zn(2+)</name>
        <dbReference type="ChEBI" id="CHEBI:29105"/>
    </cofactor>
</comment>
<evidence type="ECO:0000256" key="9">
    <source>
        <dbReference type="ARBA" id="ARBA00022989"/>
    </source>
</evidence>
<dbReference type="OrthoDB" id="166377at2"/>
<dbReference type="KEGG" id="llh:I41_45610"/>
<evidence type="ECO:0000256" key="2">
    <source>
        <dbReference type="ARBA" id="ARBA00004141"/>
    </source>
</evidence>
<keyword evidence="5 12" id="KW-0812">Transmembrane</keyword>
<evidence type="ECO:0000256" key="10">
    <source>
        <dbReference type="ARBA" id="ARBA00023049"/>
    </source>
</evidence>
<feature type="transmembrane region" description="Helical" evidence="12">
    <location>
        <begin position="49"/>
        <end position="70"/>
    </location>
</feature>
<keyword evidence="11 12" id="KW-0472">Membrane</keyword>
<sequence length="259" mass="28566">MFLSEPPPSQGDVRFRVFGFPVRVHPYFWLVTGIMGLRSGDQGTRPAELLTWVGVVFVSILVHELGHAVMQRRFGGHPWITLYGLGGLASCDDCDRSSRSQIIISIAGPAAGFLLAGILIAVMSLSGYQASIQWAARPDVAMLQPSGFALYRLWVVWERLPTQFANSLVFDALFVNIAWGIINLLPIYPLDGGRVSRELLTLKNPRDGIVLSLQISAITAIAMAIVGAVAWQSIYTAIMFGYLAYSNYQTLQAYRASRW</sequence>
<dbReference type="GO" id="GO:0008237">
    <property type="term" value="F:metallopeptidase activity"/>
    <property type="evidence" value="ECO:0007669"/>
    <property type="project" value="UniProtKB-KW"/>
</dbReference>
<evidence type="ECO:0000259" key="13">
    <source>
        <dbReference type="Pfam" id="PF02163"/>
    </source>
</evidence>
<keyword evidence="9 12" id="KW-1133">Transmembrane helix</keyword>
<evidence type="ECO:0000256" key="3">
    <source>
        <dbReference type="ARBA" id="ARBA00007931"/>
    </source>
</evidence>
<dbReference type="Pfam" id="PF02163">
    <property type="entry name" value="Peptidase_M50"/>
    <property type="match status" value="1"/>
</dbReference>
<evidence type="ECO:0000256" key="8">
    <source>
        <dbReference type="ARBA" id="ARBA00022833"/>
    </source>
</evidence>
<protein>
    <submittedName>
        <fullName evidence="14">Peptidase family M50</fullName>
    </submittedName>
</protein>
<dbReference type="EMBL" id="CP036339">
    <property type="protein sequence ID" value="QDT75351.1"/>
    <property type="molecule type" value="Genomic_DNA"/>
</dbReference>
<dbReference type="GO" id="GO:0016020">
    <property type="term" value="C:membrane"/>
    <property type="evidence" value="ECO:0007669"/>
    <property type="project" value="UniProtKB-SubCell"/>
</dbReference>
<evidence type="ECO:0000313" key="14">
    <source>
        <dbReference type="EMBL" id="QDT75351.1"/>
    </source>
</evidence>
<keyword evidence="6" id="KW-0479">Metal-binding</keyword>
<dbReference type="AlphaFoldDB" id="A0A517U407"/>
<feature type="transmembrane region" description="Helical" evidence="12">
    <location>
        <begin position="169"/>
        <end position="188"/>
    </location>
</feature>
<evidence type="ECO:0000256" key="12">
    <source>
        <dbReference type="SAM" id="Phobius"/>
    </source>
</evidence>
<evidence type="ECO:0000256" key="6">
    <source>
        <dbReference type="ARBA" id="ARBA00022723"/>
    </source>
</evidence>
<name>A0A517U407_9BACT</name>
<dbReference type="PANTHER" id="PTHR39188:SF3">
    <property type="entry name" value="STAGE IV SPORULATION PROTEIN FB"/>
    <property type="match status" value="1"/>
</dbReference>
<keyword evidence="4" id="KW-0645">Protease</keyword>
<evidence type="ECO:0000256" key="5">
    <source>
        <dbReference type="ARBA" id="ARBA00022692"/>
    </source>
</evidence>
<evidence type="ECO:0000256" key="4">
    <source>
        <dbReference type="ARBA" id="ARBA00022670"/>
    </source>
</evidence>
<feature type="transmembrane region" description="Helical" evidence="12">
    <location>
        <begin position="102"/>
        <end position="128"/>
    </location>
</feature>
<evidence type="ECO:0000313" key="15">
    <source>
        <dbReference type="Proteomes" id="UP000317909"/>
    </source>
</evidence>
<feature type="transmembrane region" description="Helical" evidence="12">
    <location>
        <begin position="20"/>
        <end position="37"/>
    </location>
</feature>
<organism evidence="14 15">
    <name type="scientific">Lacipirellula limnantheis</name>
    <dbReference type="NCBI Taxonomy" id="2528024"/>
    <lineage>
        <taxon>Bacteria</taxon>
        <taxon>Pseudomonadati</taxon>
        <taxon>Planctomycetota</taxon>
        <taxon>Planctomycetia</taxon>
        <taxon>Pirellulales</taxon>
        <taxon>Lacipirellulaceae</taxon>
        <taxon>Lacipirellula</taxon>
    </lineage>
</organism>
<proteinExistence type="inferred from homology"/>
<keyword evidence="7" id="KW-0378">Hydrolase</keyword>
<accession>A0A517U407</accession>
<dbReference type="Proteomes" id="UP000317909">
    <property type="component" value="Chromosome"/>
</dbReference>